<keyword evidence="3" id="KW-1185">Reference proteome</keyword>
<dbReference type="EMBL" id="JAAPAO010000045">
    <property type="protein sequence ID" value="KAF4675605.1"/>
    <property type="molecule type" value="Genomic_DNA"/>
</dbReference>
<evidence type="ECO:0000313" key="3">
    <source>
        <dbReference type="Proteomes" id="UP000591131"/>
    </source>
</evidence>
<evidence type="ECO:0000256" key="1">
    <source>
        <dbReference type="SAM" id="Phobius"/>
    </source>
</evidence>
<comment type="caution">
    <text evidence="2">The sequence shown here is derived from an EMBL/GenBank/DDBJ whole genome shotgun (WGS) entry which is preliminary data.</text>
</comment>
<dbReference type="OrthoDB" id="10576445at2759"/>
<organism evidence="2 3">
    <name type="scientific">Perkinsus chesapeaki</name>
    <name type="common">Clam parasite</name>
    <name type="synonym">Perkinsus andrewsi</name>
    <dbReference type="NCBI Taxonomy" id="330153"/>
    <lineage>
        <taxon>Eukaryota</taxon>
        <taxon>Sar</taxon>
        <taxon>Alveolata</taxon>
        <taxon>Perkinsozoa</taxon>
        <taxon>Perkinsea</taxon>
        <taxon>Perkinsida</taxon>
        <taxon>Perkinsidae</taxon>
        <taxon>Perkinsus</taxon>
    </lineage>
</organism>
<name>A0A7J6MVG2_PERCH</name>
<feature type="transmembrane region" description="Helical" evidence="1">
    <location>
        <begin position="38"/>
        <end position="60"/>
    </location>
</feature>
<evidence type="ECO:0008006" key="4">
    <source>
        <dbReference type="Google" id="ProtNLM"/>
    </source>
</evidence>
<sequence length="239" mass="26940">MIPSVEHVYLIGSFFLYVIIHYFTASSGENGMKRAHDITSLINALISVFIGGVCLLLNATKLSSELFSGPHYSQPLVVTLVDHAIGHLLYDLYHAFTWRRVVLTHHIVSLFGIIASRVSGMAGLCAVVDCMLTRLGHLMLLVYHRYRSPWNYVVFLVFYGTLRILLTAWTCVFVRQSIDAVTLTSFQRVVAIMGQCGITLVSYQFFYLRWIKYSNSKEGSFIVPATSTYTSTPLKQHVS</sequence>
<keyword evidence="1" id="KW-0812">Transmembrane</keyword>
<keyword evidence="1" id="KW-1133">Transmembrane helix</keyword>
<feature type="transmembrane region" description="Helical" evidence="1">
    <location>
        <begin position="6"/>
        <end position="26"/>
    </location>
</feature>
<feature type="transmembrane region" description="Helical" evidence="1">
    <location>
        <begin position="150"/>
        <end position="169"/>
    </location>
</feature>
<protein>
    <recommendedName>
        <fullName evidence="4">TLC domain-containing protein</fullName>
    </recommendedName>
</protein>
<gene>
    <name evidence="2" type="ORF">FOL47_007557</name>
</gene>
<accession>A0A7J6MVG2</accession>
<feature type="transmembrane region" description="Helical" evidence="1">
    <location>
        <begin position="189"/>
        <end position="208"/>
    </location>
</feature>
<dbReference type="AlphaFoldDB" id="A0A7J6MVG2"/>
<dbReference type="Proteomes" id="UP000591131">
    <property type="component" value="Unassembled WGS sequence"/>
</dbReference>
<proteinExistence type="predicted"/>
<reference evidence="2 3" key="1">
    <citation type="submission" date="2020-04" db="EMBL/GenBank/DDBJ databases">
        <title>Perkinsus chesapeaki whole genome sequence.</title>
        <authorList>
            <person name="Bogema D.R."/>
        </authorList>
    </citation>
    <scope>NUCLEOTIDE SEQUENCE [LARGE SCALE GENOMIC DNA]</scope>
    <source>
        <strain evidence="2">ATCC PRA-425</strain>
    </source>
</reference>
<keyword evidence="1" id="KW-0472">Membrane</keyword>
<evidence type="ECO:0000313" key="2">
    <source>
        <dbReference type="EMBL" id="KAF4675605.1"/>
    </source>
</evidence>